<evidence type="ECO:0000256" key="9">
    <source>
        <dbReference type="ARBA" id="ARBA00023163"/>
    </source>
</evidence>
<keyword evidence="4 12" id="KW-0863">Zinc-finger</keyword>
<evidence type="ECO:0000256" key="1">
    <source>
        <dbReference type="ARBA" id="ARBA00004642"/>
    </source>
</evidence>
<dbReference type="InterPro" id="IPR000210">
    <property type="entry name" value="BTB/POZ_dom"/>
</dbReference>
<evidence type="ECO:0000259" key="14">
    <source>
        <dbReference type="PROSITE" id="PS50097"/>
    </source>
</evidence>
<keyword evidence="17" id="KW-1185">Reference proteome</keyword>
<protein>
    <recommendedName>
        <fullName evidence="18">THAP-type domain-containing protein</fullName>
    </recommendedName>
</protein>
<organism evidence="16 17">
    <name type="scientific">Callosobruchus maculatus</name>
    <name type="common">Southern cowpea weevil</name>
    <name type="synonym">Pulse bruchid</name>
    <dbReference type="NCBI Taxonomy" id="64391"/>
    <lineage>
        <taxon>Eukaryota</taxon>
        <taxon>Metazoa</taxon>
        <taxon>Ecdysozoa</taxon>
        <taxon>Arthropoda</taxon>
        <taxon>Hexapoda</taxon>
        <taxon>Insecta</taxon>
        <taxon>Pterygota</taxon>
        <taxon>Neoptera</taxon>
        <taxon>Endopterygota</taxon>
        <taxon>Coleoptera</taxon>
        <taxon>Polyphaga</taxon>
        <taxon>Cucujiformia</taxon>
        <taxon>Chrysomeloidea</taxon>
        <taxon>Chrysomelidae</taxon>
        <taxon>Bruchinae</taxon>
        <taxon>Bruchini</taxon>
        <taxon>Callosobruchus</taxon>
    </lineage>
</organism>
<dbReference type="PROSITE" id="PS50097">
    <property type="entry name" value="BTB"/>
    <property type="match status" value="1"/>
</dbReference>
<dbReference type="GO" id="GO:0008270">
    <property type="term" value="F:zinc ion binding"/>
    <property type="evidence" value="ECO:0007669"/>
    <property type="project" value="UniProtKB-KW"/>
</dbReference>
<evidence type="ECO:0000313" key="16">
    <source>
        <dbReference type="EMBL" id="VEN57118.1"/>
    </source>
</evidence>
<proteinExistence type="inferred from homology"/>
<evidence type="ECO:0000259" key="15">
    <source>
        <dbReference type="PROSITE" id="PS50950"/>
    </source>
</evidence>
<feature type="compositionally biased region" description="Polar residues" evidence="13">
    <location>
        <begin position="299"/>
        <end position="312"/>
    </location>
</feature>
<comment type="similarity">
    <text evidence="2">Belongs to the THAP1 family.</text>
</comment>
<dbReference type="PROSITE" id="PS50950">
    <property type="entry name" value="ZF_THAP"/>
    <property type="match status" value="1"/>
</dbReference>
<evidence type="ECO:0000256" key="11">
    <source>
        <dbReference type="ARBA" id="ARBA00023306"/>
    </source>
</evidence>
<keyword evidence="3" id="KW-0479">Metal-binding</keyword>
<evidence type="ECO:0000313" key="17">
    <source>
        <dbReference type="Proteomes" id="UP000410492"/>
    </source>
</evidence>
<keyword evidence="8 12" id="KW-0238">DNA-binding</keyword>
<dbReference type="SMART" id="SM00692">
    <property type="entry name" value="DM3"/>
    <property type="match status" value="1"/>
</dbReference>
<keyword evidence="11" id="KW-0131">Cell cycle</keyword>
<keyword evidence="9" id="KW-0804">Transcription</keyword>
<dbReference type="Gene3D" id="3.30.710.10">
    <property type="entry name" value="Potassium Channel Kv1.1, Chain A"/>
    <property type="match status" value="1"/>
</dbReference>
<feature type="compositionally biased region" description="Low complexity" evidence="13">
    <location>
        <begin position="545"/>
        <end position="554"/>
    </location>
</feature>
<dbReference type="InterPro" id="IPR026516">
    <property type="entry name" value="THAP1/10"/>
</dbReference>
<feature type="compositionally biased region" description="Basic and acidic residues" evidence="13">
    <location>
        <begin position="373"/>
        <end position="384"/>
    </location>
</feature>
<dbReference type="InterPro" id="IPR038441">
    <property type="entry name" value="THAP_Znf_sf"/>
</dbReference>
<keyword evidence="5" id="KW-0862">Zinc</keyword>
<feature type="compositionally biased region" description="Low complexity" evidence="13">
    <location>
        <begin position="489"/>
        <end position="517"/>
    </location>
</feature>
<keyword evidence="6" id="KW-0805">Transcription regulation</keyword>
<comment type="subcellular location">
    <subcellularLocation>
        <location evidence="1">Nucleus</location>
        <location evidence="1">Nucleoplasm</location>
    </subcellularLocation>
</comment>
<dbReference type="GO" id="GO:0043565">
    <property type="term" value="F:sequence-specific DNA binding"/>
    <property type="evidence" value="ECO:0007669"/>
    <property type="project" value="InterPro"/>
</dbReference>
<dbReference type="InterPro" id="IPR011333">
    <property type="entry name" value="SKP1/BTB/POZ_sf"/>
</dbReference>
<accession>A0A653DAU3</accession>
<dbReference type="SUPFAM" id="SSF57716">
    <property type="entry name" value="Glucocorticoid receptor-like (DNA-binding domain)"/>
    <property type="match status" value="1"/>
</dbReference>
<dbReference type="EMBL" id="CAACVG010010974">
    <property type="protein sequence ID" value="VEN57118.1"/>
    <property type="molecule type" value="Genomic_DNA"/>
</dbReference>
<dbReference type="GO" id="GO:0005654">
    <property type="term" value="C:nucleoplasm"/>
    <property type="evidence" value="ECO:0007669"/>
    <property type="project" value="UniProtKB-SubCell"/>
</dbReference>
<name>A0A653DAU3_CALMS</name>
<gene>
    <name evidence="16" type="ORF">CALMAC_LOCUS15820</name>
</gene>
<evidence type="ECO:0008006" key="18">
    <source>
        <dbReference type="Google" id="ProtNLM"/>
    </source>
</evidence>
<evidence type="ECO:0000256" key="13">
    <source>
        <dbReference type="SAM" id="MobiDB-lite"/>
    </source>
</evidence>
<evidence type="ECO:0000256" key="7">
    <source>
        <dbReference type="ARBA" id="ARBA00023054"/>
    </source>
</evidence>
<evidence type="ECO:0000256" key="5">
    <source>
        <dbReference type="ARBA" id="ARBA00022833"/>
    </source>
</evidence>
<evidence type="ECO:0000256" key="3">
    <source>
        <dbReference type="ARBA" id="ARBA00022723"/>
    </source>
</evidence>
<dbReference type="AlphaFoldDB" id="A0A653DAU3"/>
<sequence length="684" mass="78045">MRCEIALFRADGNYHSSILWFSEHFQRFWKMVESCCAVNCCNRRTKGVKMKFHRLPIDPYLRNLWLHAIGRIHFTPSRTTVICEEHFTSQDYEVNVHGNRVLKRSAVPSKFHLSQQRCFKWKHEDSTPEEAAFNMENTCYCDDLYSAYQSRKLTDLTLKCEPDADDDSQIEVHRLVLGCASEEILEKISARDSNAILHLPYTVTTMKILVELAYGRQVTIQPHMIPQLQEAMVALKMKERIRSYIDQYARYVANSPQLLEDNNDNQGDSHKLEMTDGDVTPELFFTPEDGRTSPERRMTSSPLQRTENTSQFRDIPGVADSQMQPSDTQASLMLVEAQISVVVVDSSSDDELVESGRKSNKTNRQRPQKKLPIKTERCSERDDTQTQSGLSKKSSQREERISCLSKKSSQRERISCLSKKSSQREERISFQSKRSSQRQERISSLSKKSSQREERIASTENLRSSSSDSSDESTTRSPKLPKMEVEIASSTVSSSTQEEVNAEQTQESESSIEENSSVPVSTSPRRKRNDDEEISNTSTGDQRNVVSSASSSSAQQGAKRKVAWCTKAVSDIPPLHGDPGYAELERKMLNSMLVDVEEPPSRKELKRMARLIQISEFKRLDNLCMSCLKFQDDIKGHQKSCSMSLREPRRKFVKCDECGTPFAHASILRYHICKDKLSGNDCDL</sequence>
<dbReference type="Gene3D" id="6.20.210.20">
    <property type="entry name" value="THAP domain"/>
    <property type="match status" value="1"/>
</dbReference>
<keyword evidence="10" id="KW-0539">Nucleus</keyword>
<feature type="compositionally biased region" description="Basic residues" evidence="13">
    <location>
        <begin position="358"/>
        <end position="372"/>
    </location>
</feature>
<evidence type="ECO:0000256" key="10">
    <source>
        <dbReference type="ARBA" id="ARBA00023242"/>
    </source>
</evidence>
<dbReference type="PANTHER" id="PTHR46600">
    <property type="entry name" value="THAP DOMAIN-CONTAINING"/>
    <property type="match status" value="1"/>
</dbReference>
<evidence type="ECO:0000256" key="8">
    <source>
        <dbReference type="ARBA" id="ARBA00023125"/>
    </source>
</evidence>
<feature type="region of interest" description="Disordered" evidence="13">
    <location>
        <begin position="346"/>
        <end position="554"/>
    </location>
</feature>
<feature type="domain" description="BTB" evidence="14">
    <location>
        <begin position="154"/>
        <end position="222"/>
    </location>
</feature>
<dbReference type="Proteomes" id="UP000410492">
    <property type="component" value="Unassembled WGS sequence"/>
</dbReference>
<dbReference type="SMART" id="SM00980">
    <property type="entry name" value="THAP"/>
    <property type="match status" value="1"/>
</dbReference>
<feature type="domain" description="THAP-type" evidence="15">
    <location>
        <begin position="31"/>
        <end position="111"/>
    </location>
</feature>
<dbReference type="InterPro" id="IPR006612">
    <property type="entry name" value="THAP_Znf"/>
</dbReference>
<evidence type="ECO:0000256" key="4">
    <source>
        <dbReference type="ARBA" id="ARBA00022771"/>
    </source>
</evidence>
<feature type="compositionally biased region" description="Basic and acidic residues" evidence="13">
    <location>
        <begin position="288"/>
        <end position="298"/>
    </location>
</feature>
<feature type="compositionally biased region" description="Polar residues" evidence="13">
    <location>
        <begin position="535"/>
        <end position="544"/>
    </location>
</feature>
<dbReference type="Pfam" id="PF05485">
    <property type="entry name" value="THAP"/>
    <property type="match status" value="1"/>
</dbReference>
<feature type="region of interest" description="Disordered" evidence="13">
    <location>
        <begin position="258"/>
        <end position="327"/>
    </location>
</feature>
<dbReference type="SUPFAM" id="SSF54695">
    <property type="entry name" value="POZ domain"/>
    <property type="match status" value="1"/>
</dbReference>
<evidence type="ECO:0000256" key="12">
    <source>
        <dbReference type="PROSITE-ProRule" id="PRU00309"/>
    </source>
</evidence>
<reference evidence="16 17" key="1">
    <citation type="submission" date="2019-01" db="EMBL/GenBank/DDBJ databases">
        <authorList>
            <person name="Sayadi A."/>
        </authorList>
    </citation>
    <scope>NUCLEOTIDE SEQUENCE [LARGE SCALE GENOMIC DNA]</scope>
</reference>
<evidence type="ECO:0000256" key="6">
    <source>
        <dbReference type="ARBA" id="ARBA00023015"/>
    </source>
</evidence>
<dbReference type="Pfam" id="PF00651">
    <property type="entry name" value="BTB"/>
    <property type="match status" value="1"/>
</dbReference>
<evidence type="ECO:0000256" key="2">
    <source>
        <dbReference type="ARBA" id="ARBA00006177"/>
    </source>
</evidence>
<dbReference type="OrthoDB" id="6773850at2759"/>
<keyword evidence="7" id="KW-0175">Coiled coil</keyword>
<dbReference type="PANTHER" id="PTHR46600:SF1">
    <property type="entry name" value="THAP DOMAIN-CONTAINING PROTEIN 1"/>
    <property type="match status" value="1"/>
</dbReference>